<reference evidence="1 2" key="1">
    <citation type="submission" date="2020-07" db="EMBL/GenBank/DDBJ databases">
        <authorList>
            <person name="Feng X."/>
        </authorList>
    </citation>
    <scope>NUCLEOTIDE SEQUENCE [LARGE SCALE GENOMIC DNA]</scope>
    <source>
        <strain evidence="1 2">JCM31066</strain>
    </source>
</reference>
<name>A0A842HAA4_9BACT</name>
<accession>A0A842HAA4</accession>
<evidence type="ECO:0000313" key="2">
    <source>
        <dbReference type="Proteomes" id="UP000546464"/>
    </source>
</evidence>
<sequence length="175" mass="20060">MIYAGVCAGVYVWQGLFAFSSLVRAEFLGQLHLPDSLKGMNAYAKILALADESDPVKRELLSREYCRGWLIGDGAYREQVLERMNKLELRRSHCGDDVRNLNEYRWEQALVEQLKQHEKSSEDIVRAPKAADWKIAIARHMRTHTRATNPWLATRLSMGHPSRVSNLIYSSNVET</sequence>
<proteinExistence type="predicted"/>
<dbReference type="AlphaFoldDB" id="A0A842HAA4"/>
<keyword evidence="2" id="KW-1185">Reference proteome</keyword>
<comment type="caution">
    <text evidence="1">The sequence shown here is derived from an EMBL/GenBank/DDBJ whole genome shotgun (WGS) entry which is preliminary data.</text>
</comment>
<organism evidence="1 2">
    <name type="scientific">Ruficoccus amylovorans</name>
    <dbReference type="NCBI Taxonomy" id="1804625"/>
    <lineage>
        <taxon>Bacteria</taxon>
        <taxon>Pseudomonadati</taxon>
        <taxon>Verrucomicrobiota</taxon>
        <taxon>Opitutia</taxon>
        <taxon>Puniceicoccales</taxon>
        <taxon>Cerasicoccaceae</taxon>
        <taxon>Ruficoccus</taxon>
    </lineage>
</organism>
<dbReference type="RefSeq" id="WP_185673695.1">
    <property type="nucleotide sequence ID" value="NZ_JACHVB010000004.1"/>
</dbReference>
<dbReference type="EMBL" id="JACHVB010000004">
    <property type="protein sequence ID" value="MBC2592656.1"/>
    <property type="molecule type" value="Genomic_DNA"/>
</dbReference>
<evidence type="ECO:0000313" key="1">
    <source>
        <dbReference type="EMBL" id="MBC2592656.1"/>
    </source>
</evidence>
<dbReference type="Proteomes" id="UP000546464">
    <property type="component" value="Unassembled WGS sequence"/>
</dbReference>
<protein>
    <submittedName>
        <fullName evidence="1">Uncharacterized protein</fullName>
    </submittedName>
</protein>
<gene>
    <name evidence="1" type="ORF">H5P28_00120</name>
</gene>